<organism evidence="1 2">
    <name type="scientific">Capnocytophaga canimorsus</name>
    <dbReference type="NCBI Taxonomy" id="28188"/>
    <lineage>
        <taxon>Bacteria</taxon>
        <taxon>Pseudomonadati</taxon>
        <taxon>Bacteroidota</taxon>
        <taxon>Flavobacteriia</taxon>
        <taxon>Flavobacteriales</taxon>
        <taxon>Flavobacteriaceae</taxon>
        <taxon>Capnocytophaga</taxon>
    </lineage>
</organism>
<evidence type="ECO:0000313" key="1">
    <source>
        <dbReference type="EMBL" id="CEN48325.1"/>
    </source>
</evidence>
<dbReference type="AlphaFoldDB" id="A0A0B7HWC5"/>
<accession>A0A0B7HWC5</accession>
<dbReference type="EMBL" id="CDOK01000078">
    <property type="protein sequence ID" value="CEN48325.1"/>
    <property type="molecule type" value="Genomic_DNA"/>
</dbReference>
<sequence length="54" mass="6426">MKILITLIFYVCVSLYKHGKTKTTNNEKQVNYSTIFVHFQVICPNSYKPSFYHH</sequence>
<protein>
    <submittedName>
        <fullName evidence="1">Uncharacterized protein</fullName>
    </submittedName>
</protein>
<evidence type="ECO:0000313" key="2">
    <source>
        <dbReference type="Proteomes" id="UP000039370"/>
    </source>
</evidence>
<dbReference type="Proteomes" id="UP000039370">
    <property type="component" value="Unassembled WGS sequence"/>
</dbReference>
<proteinExistence type="predicted"/>
<name>A0A0B7HWC5_9FLAO</name>
<reference evidence="1 2" key="1">
    <citation type="submission" date="2015-01" db="EMBL/GenBank/DDBJ databases">
        <authorList>
            <person name="MANFREDI Pablo"/>
        </authorList>
    </citation>
    <scope>NUCLEOTIDE SEQUENCE [LARGE SCALE GENOMIC DNA]</scope>
    <source>
        <strain evidence="1 2">Cc11</strain>
    </source>
</reference>
<gene>
    <name evidence="1" type="ORF">CCAN11_1690004</name>
</gene>